<name>J9FWR6_9ZZZZ</name>
<comment type="caution">
    <text evidence="2">The sequence shown here is derived from an EMBL/GenBank/DDBJ whole genome shotgun (WGS) entry which is preliminary data.</text>
</comment>
<keyword evidence="1" id="KW-0812">Transmembrane</keyword>
<dbReference type="AlphaFoldDB" id="J9FWR6"/>
<keyword evidence="1" id="KW-1133">Transmembrane helix</keyword>
<feature type="transmembrane region" description="Helical" evidence="1">
    <location>
        <begin position="37"/>
        <end position="56"/>
    </location>
</feature>
<evidence type="ECO:0000313" key="2">
    <source>
        <dbReference type="EMBL" id="EJW99436.1"/>
    </source>
</evidence>
<evidence type="ECO:0000256" key="1">
    <source>
        <dbReference type="SAM" id="Phobius"/>
    </source>
</evidence>
<organism evidence="2">
    <name type="scientific">gut metagenome</name>
    <dbReference type="NCBI Taxonomy" id="749906"/>
    <lineage>
        <taxon>unclassified sequences</taxon>
        <taxon>metagenomes</taxon>
        <taxon>organismal metagenomes</taxon>
    </lineage>
</organism>
<keyword evidence="1" id="KW-0472">Membrane</keyword>
<dbReference type="EMBL" id="AMCI01003805">
    <property type="protein sequence ID" value="EJW99436.1"/>
    <property type="molecule type" value="Genomic_DNA"/>
</dbReference>
<proteinExistence type="predicted"/>
<protein>
    <submittedName>
        <fullName evidence="2">Uncharacterized protein</fullName>
    </submittedName>
</protein>
<sequence>MTVSPVLSVTVPFMVTFCADTLSDIMVTNINSNTLRMFFYLFSTFFFVLYLVYKFLFN</sequence>
<gene>
    <name evidence="2" type="ORF">EVA_12457</name>
</gene>
<accession>J9FWR6</accession>
<reference evidence="2" key="1">
    <citation type="journal article" date="2012" name="PLoS ONE">
        <title>Gene sets for utilization of primary and secondary nutrition supplies in the distal gut of endangered iberian lynx.</title>
        <authorList>
            <person name="Alcaide M."/>
            <person name="Messina E."/>
            <person name="Richter M."/>
            <person name="Bargiela R."/>
            <person name="Peplies J."/>
            <person name="Huws S.A."/>
            <person name="Newbold C.J."/>
            <person name="Golyshin P.N."/>
            <person name="Simon M.A."/>
            <person name="Lopez G."/>
            <person name="Yakimov M.M."/>
            <person name="Ferrer M."/>
        </authorList>
    </citation>
    <scope>NUCLEOTIDE SEQUENCE</scope>
</reference>